<keyword evidence="1" id="KW-1133">Transmembrane helix</keyword>
<feature type="transmembrane region" description="Helical" evidence="1">
    <location>
        <begin position="23"/>
        <end position="44"/>
    </location>
</feature>
<reference evidence="2 3" key="1">
    <citation type="submission" date="2016-08" db="EMBL/GenBank/DDBJ databases">
        <authorList>
            <person name="Seilhamer J.J."/>
        </authorList>
    </citation>
    <scope>NUCLEOTIDE SEQUENCE [LARGE SCALE GENOMIC DNA]</scope>
    <source>
        <strain evidence="2 3">BRTC-1</strain>
    </source>
</reference>
<dbReference type="RefSeq" id="WP_067551204.1">
    <property type="nucleotide sequence ID" value="NZ_CP016895.1"/>
</dbReference>
<name>A0A1B2LVP3_9GAMM</name>
<evidence type="ECO:0000313" key="2">
    <source>
        <dbReference type="EMBL" id="AOA56997.1"/>
    </source>
</evidence>
<feature type="transmembrane region" description="Helical" evidence="1">
    <location>
        <begin position="193"/>
        <end position="214"/>
    </location>
</feature>
<feature type="transmembrane region" description="Helical" evidence="1">
    <location>
        <begin position="288"/>
        <end position="306"/>
    </location>
</feature>
<sequence>MIIYWAIWMYICLCNILTSYNKVFSKIIFIFTAFFLFFIIGFRYEVGGDWFNYLFFYDLAKYEQLSSIILGPDMGYNLLNYMGNHLGFKDTIFVNAVCAAIVVGCLLNLALKWRYYWLLLLSYFPYHILAVSMGYTRQSVAIALSLLAFHYLFQQRIQRFLIYIILAALFHKTAVVLLLFAPIVLQAKFKSNHILYSLYMFFSLIIISLMMYYFSLQEQNLYLQGNEELSSKGFFLRWAYHTIPLGLYWFYRQQFQHKIQQHLLDFFVLLIVYMLFLGIAFSTLADRLNLYLVFFDLYVLNAVFAWSNLKSRLILLFILMGSYTLFMWLWFFQGVWALQAWVPYQNYIAIYLRRHAF</sequence>
<dbReference type="AlphaFoldDB" id="A0A1B2LVP3"/>
<dbReference type="InterPro" id="IPR049458">
    <property type="entry name" value="EpsG-like"/>
</dbReference>
<feature type="transmembrane region" description="Helical" evidence="1">
    <location>
        <begin position="234"/>
        <end position="251"/>
    </location>
</feature>
<keyword evidence="1" id="KW-0812">Transmembrane</keyword>
<dbReference type="STRING" id="1789224.BFG52_00570"/>
<organism evidence="2 3">
    <name type="scientific">Acinetobacter larvae</name>
    <dbReference type="NCBI Taxonomy" id="1789224"/>
    <lineage>
        <taxon>Bacteria</taxon>
        <taxon>Pseudomonadati</taxon>
        <taxon>Pseudomonadota</taxon>
        <taxon>Gammaproteobacteria</taxon>
        <taxon>Moraxellales</taxon>
        <taxon>Moraxellaceae</taxon>
        <taxon>Acinetobacter</taxon>
    </lineage>
</organism>
<dbReference type="Pfam" id="PF14897">
    <property type="entry name" value="EpsG"/>
    <property type="match status" value="1"/>
</dbReference>
<feature type="transmembrane region" description="Helical" evidence="1">
    <location>
        <begin position="123"/>
        <end position="148"/>
    </location>
</feature>
<dbReference type="OrthoDB" id="5373240at2"/>
<gene>
    <name evidence="2" type="ORF">BFG52_00570</name>
</gene>
<feature type="transmembrane region" description="Helical" evidence="1">
    <location>
        <begin position="92"/>
        <end position="111"/>
    </location>
</feature>
<accession>A0A1B2LVP3</accession>
<feature type="transmembrane region" description="Helical" evidence="1">
    <location>
        <begin position="313"/>
        <end position="331"/>
    </location>
</feature>
<proteinExistence type="predicted"/>
<dbReference type="Proteomes" id="UP000093391">
    <property type="component" value="Chromosome"/>
</dbReference>
<dbReference type="KEGG" id="ala:BFG52_00570"/>
<protein>
    <recommendedName>
        <fullName evidence="4">EpsG family protein</fullName>
    </recommendedName>
</protein>
<dbReference type="EMBL" id="CP016895">
    <property type="protein sequence ID" value="AOA56997.1"/>
    <property type="molecule type" value="Genomic_DNA"/>
</dbReference>
<evidence type="ECO:0000256" key="1">
    <source>
        <dbReference type="SAM" id="Phobius"/>
    </source>
</evidence>
<feature type="transmembrane region" description="Helical" evidence="1">
    <location>
        <begin position="160"/>
        <end position="181"/>
    </location>
</feature>
<evidence type="ECO:0000313" key="3">
    <source>
        <dbReference type="Proteomes" id="UP000093391"/>
    </source>
</evidence>
<evidence type="ECO:0008006" key="4">
    <source>
        <dbReference type="Google" id="ProtNLM"/>
    </source>
</evidence>
<keyword evidence="1" id="KW-0472">Membrane</keyword>
<keyword evidence="3" id="KW-1185">Reference proteome</keyword>
<feature type="transmembrane region" description="Helical" evidence="1">
    <location>
        <begin position="263"/>
        <end position="282"/>
    </location>
</feature>